<feature type="active site" description="Proton acceptor" evidence="4">
    <location>
        <position position="14"/>
    </location>
</feature>
<evidence type="ECO:0000256" key="6">
    <source>
        <dbReference type="RuleBase" id="RU361187"/>
    </source>
</evidence>
<reference evidence="8 9" key="1">
    <citation type="submission" date="2019-01" db="EMBL/GenBank/DDBJ databases">
        <title>Genome sequencing of strain FW10M-9.</title>
        <authorList>
            <person name="Heo J."/>
            <person name="Kim S.-J."/>
            <person name="Kim J.-S."/>
            <person name="Hong S.-B."/>
            <person name="Kwon S.-W."/>
        </authorList>
    </citation>
    <scope>NUCLEOTIDE SEQUENCE [LARGE SCALE GENOMIC DNA]</scope>
    <source>
        <strain evidence="8 9">FW10M-9</strain>
    </source>
</reference>
<proteinExistence type="inferred from homology"/>
<dbReference type="Pfam" id="PF17851">
    <property type="entry name" value="GH43_C2"/>
    <property type="match status" value="1"/>
</dbReference>
<feature type="site" description="Important for catalytic activity, responsible for pKa modulation of the active site Glu and correct orientation of both the proton donor and substrate" evidence="5">
    <location>
        <position position="125"/>
    </location>
</feature>
<keyword evidence="3 6" id="KW-0326">Glycosidase</keyword>
<evidence type="ECO:0000256" key="3">
    <source>
        <dbReference type="ARBA" id="ARBA00023295"/>
    </source>
</evidence>
<evidence type="ECO:0000256" key="4">
    <source>
        <dbReference type="PIRSR" id="PIRSR606710-1"/>
    </source>
</evidence>
<dbReference type="PANTHER" id="PTHR42812">
    <property type="entry name" value="BETA-XYLOSIDASE"/>
    <property type="match status" value="1"/>
</dbReference>
<keyword evidence="9" id="KW-1185">Reference proteome</keyword>
<dbReference type="InterPro" id="IPR023296">
    <property type="entry name" value="Glyco_hydro_beta-prop_sf"/>
</dbReference>
<feature type="domain" description="Beta-xylosidase C-terminal Concanavalin A-like" evidence="7">
    <location>
        <begin position="332"/>
        <end position="518"/>
    </location>
</feature>
<feature type="active site" description="Proton donor" evidence="4">
    <location>
        <position position="186"/>
    </location>
</feature>
<accession>A0A4P6EZT7</accession>
<dbReference type="InterPro" id="IPR006710">
    <property type="entry name" value="Glyco_hydro_43"/>
</dbReference>
<dbReference type="KEGG" id="xya:ET471_02100"/>
<dbReference type="PANTHER" id="PTHR42812:SF12">
    <property type="entry name" value="BETA-XYLOSIDASE-RELATED"/>
    <property type="match status" value="1"/>
</dbReference>
<keyword evidence="2 6" id="KW-0378">Hydrolase</keyword>
<evidence type="ECO:0000256" key="2">
    <source>
        <dbReference type="ARBA" id="ARBA00022801"/>
    </source>
</evidence>
<dbReference type="Gene3D" id="2.115.10.20">
    <property type="entry name" value="Glycosyl hydrolase domain, family 43"/>
    <property type="match status" value="1"/>
</dbReference>
<evidence type="ECO:0000313" key="9">
    <source>
        <dbReference type="Proteomes" id="UP000292118"/>
    </source>
</evidence>
<comment type="similarity">
    <text evidence="1 6">Belongs to the glycosyl hydrolase 43 family.</text>
</comment>
<dbReference type="RefSeq" id="WP_129186381.1">
    <property type="nucleotide sequence ID" value="NZ_CP035493.1"/>
</dbReference>
<protein>
    <submittedName>
        <fullName evidence="8">Glycoside hydrolase family 43 protein</fullName>
    </submittedName>
</protein>
<dbReference type="AlphaFoldDB" id="A0A4P6EZT7"/>
<dbReference type="GO" id="GO:0004553">
    <property type="term" value="F:hydrolase activity, hydrolyzing O-glycosyl compounds"/>
    <property type="evidence" value="ECO:0007669"/>
    <property type="project" value="InterPro"/>
</dbReference>
<dbReference type="CDD" id="cd18617">
    <property type="entry name" value="GH43_XynB-like"/>
    <property type="match status" value="1"/>
</dbReference>
<dbReference type="InterPro" id="IPR013320">
    <property type="entry name" value="ConA-like_dom_sf"/>
</dbReference>
<dbReference type="InterPro" id="IPR041542">
    <property type="entry name" value="GH43_C2"/>
</dbReference>
<evidence type="ECO:0000259" key="7">
    <source>
        <dbReference type="Pfam" id="PF17851"/>
    </source>
</evidence>
<gene>
    <name evidence="8" type="ORF">ET471_02100</name>
</gene>
<evidence type="ECO:0000313" key="8">
    <source>
        <dbReference type="EMBL" id="QAY68980.1"/>
    </source>
</evidence>
<evidence type="ECO:0000256" key="1">
    <source>
        <dbReference type="ARBA" id="ARBA00009865"/>
    </source>
</evidence>
<dbReference type="OrthoDB" id="9801455at2"/>
<dbReference type="SUPFAM" id="SSF49899">
    <property type="entry name" value="Concanavalin A-like lectins/glucanases"/>
    <property type="match status" value="1"/>
</dbReference>
<dbReference type="EMBL" id="CP035493">
    <property type="protein sequence ID" value="QAY68980.1"/>
    <property type="molecule type" value="Genomic_DNA"/>
</dbReference>
<dbReference type="SUPFAM" id="SSF75005">
    <property type="entry name" value="Arabinanase/levansucrase/invertase"/>
    <property type="match status" value="1"/>
</dbReference>
<dbReference type="Pfam" id="PF04616">
    <property type="entry name" value="Glyco_hydro_43"/>
    <property type="match status" value="1"/>
</dbReference>
<name>A0A4P6EZT7_9MICO</name>
<sequence length="521" mass="55322">MIIDNPVLPGTYPDPTICRVGDDYWLVTSTFAYVPGLPVFHSRDLVHWEQVGHVVDRDGMVDLSGATTSGGMYAPTLRHHDGVFYLVCTLVSNAGGARGGNFVVTATDPAGPWSDPVWWEGGGIDPSLFFDDDGRVWAHGTRLAEHPEWDSQTEVWLRALDPETLQLTGPEHILWTGAVRGAVWAEGPHLYTKDGTYYLLASEGGTDFHHALSVARSATVEGPYEGNKGNPVLTHRHLGRGEPVVGVGHADLVEGPDGSWWAVLLGMRTYGGYHYNLGRETFLVPVEWQDGWPVFAPGQGRVPQQVDVPFASPVAVGAPQHVTAGVVRPDDVRWTAMRRPPSAVASPSSDGAGWDLRVQPATLADLGTPTFLGVRQQHQDVDVRAVVQVTGLADGETAGVVVRQSEKDHATLGVTRTGDAYTVRAVHRRGGVDTVLGEAPAGVVDGAVTLGVSARGQDYALVVETPGVPGAARTVAVADGRTLDSVAAGGFTGVWLGVYATSHGTPSTSVVTVGSFAYTPY</sequence>
<dbReference type="Gene3D" id="2.60.120.200">
    <property type="match status" value="1"/>
</dbReference>
<dbReference type="InterPro" id="IPR051795">
    <property type="entry name" value="Glycosyl_Hydrlase_43"/>
</dbReference>
<dbReference type="GO" id="GO:0005975">
    <property type="term" value="P:carbohydrate metabolic process"/>
    <property type="evidence" value="ECO:0007669"/>
    <property type="project" value="InterPro"/>
</dbReference>
<organism evidence="8 9">
    <name type="scientific">Xylanimonas protaetiae</name>
    <dbReference type="NCBI Taxonomy" id="2509457"/>
    <lineage>
        <taxon>Bacteria</taxon>
        <taxon>Bacillati</taxon>
        <taxon>Actinomycetota</taxon>
        <taxon>Actinomycetes</taxon>
        <taxon>Micrococcales</taxon>
        <taxon>Promicromonosporaceae</taxon>
        <taxon>Xylanimonas</taxon>
    </lineage>
</organism>
<dbReference type="Proteomes" id="UP000292118">
    <property type="component" value="Chromosome"/>
</dbReference>
<evidence type="ECO:0000256" key="5">
    <source>
        <dbReference type="PIRSR" id="PIRSR606710-2"/>
    </source>
</evidence>